<evidence type="ECO:0000313" key="2">
    <source>
        <dbReference type="Proteomes" id="UP001322277"/>
    </source>
</evidence>
<name>A0AAX4ITI0_9PEZI</name>
<protein>
    <submittedName>
        <fullName evidence="1">Uncharacterized protein</fullName>
    </submittedName>
</protein>
<accession>A0AAX4ITI0</accession>
<gene>
    <name evidence="1" type="ORF">CDEST_11555</name>
</gene>
<reference evidence="2" key="1">
    <citation type="journal article" date="2023" name="bioRxiv">
        <title>Complete genome of the Medicago anthracnose fungus, Colletotrichum destructivum, reveals a mini-chromosome-like region within a core chromosome.</title>
        <authorList>
            <person name="Lapalu N."/>
            <person name="Simon A."/>
            <person name="Lu A."/>
            <person name="Plaumann P.-L."/>
            <person name="Amselem J."/>
            <person name="Pigne S."/>
            <person name="Auger A."/>
            <person name="Koch C."/>
            <person name="Dallery J.-F."/>
            <person name="O'Connell R.J."/>
        </authorList>
    </citation>
    <scope>NUCLEOTIDE SEQUENCE [LARGE SCALE GENOMIC DNA]</scope>
    <source>
        <strain evidence="2">CBS 520.97</strain>
    </source>
</reference>
<organism evidence="1 2">
    <name type="scientific">Colletotrichum destructivum</name>
    <dbReference type="NCBI Taxonomy" id="34406"/>
    <lineage>
        <taxon>Eukaryota</taxon>
        <taxon>Fungi</taxon>
        <taxon>Dikarya</taxon>
        <taxon>Ascomycota</taxon>
        <taxon>Pezizomycotina</taxon>
        <taxon>Sordariomycetes</taxon>
        <taxon>Hypocreomycetidae</taxon>
        <taxon>Glomerellales</taxon>
        <taxon>Glomerellaceae</taxon>
        <taxon>Colletotrichum</taxon>
        <taxon>Colletotrichum destructivum species complex</taxon>
    </lineage>
</organism>
<sequence length="136" mass="15447">MTSQRQSWRPLRRGIRYMAGQYRQQHPGRSRDLDDSPSKIAQVRAAQWHGKALARLWKGRRSRSNRSELCVPPHRWWNTAASTCGGWPSSPECDDTPDDLGEWGGVEGRRFTVHGSNQRLIHPATICDPGDSTLTK</sequence>
<evidence type="ECO:0000313" key="1">
    <source>
        <dbReference type="EMBL" id="WQF86541.1"/>
    </source>
</evidence>
<dbReference type="GeneID" id="87948055"/>
<dbReference type="RefSeq" id="XP_062783762.1">
    <property type="nucleotide sequence ID" value="XM_062927711.1"/>
</dbReference>
<proteinExistence type="predicted"/>
<dbReference type="Proteomes" id="UP001322277">
    <property type="component" value="Chromosome 7"/>
</dbReference>
<dbReference type="KEGG" id="cdet:87948055"/>
<dbReference type="AlphaFoldDB" id="A0AAX4ITI0"/>
<dbReference type="EMBL" id="CP137311">
    <property type="protein sequence ID" value="WQF86541.1"/>
    <property type="molecule type" value="Genomic_DNA"/>
</dbReference>
<keyword evidence="2" id="KW-1185">Reference proteome</keyword>